<dbReference type="eggNOG" id="arCOG12303">
    <property type="taxonomic scope" value="Archaea"/>
</dbReference>
<accession>A2BLG3</accession>
<dbReference type="HOGENOM" id="CLU_1567119_0_0_2"/>
<dbReference type="OrthoDB" id="15265at2157"/>
<dbReference type="STRING" id="415426.Hbut_0976"/>
<gene>
    <name evidence="1" type="ordered locus">Hbut_0976</name>
</gene>
<reference evidence="1 2" key="1">
    <citation type="journal article" date="2007" name="Archaea">
        <title>The genome of Hyperthermus butylicus: a sulfur-reducing, peptide fermenting, neutrophilic Crenarchaeote growing up to 108 degrees C.</title>
        <authorList>
            <person name="Brugger K."/>
            <person name="Chen L."/>
            <person name="Stark M."/>
            <person name="Zibat A."/>
            <person name="Redder P."/>
            <person name="Ruepp A."/>
            <person name="Awayez M."/>
            <person name="She Q."/>
            <person name="Garrett R.A."/>
            <person name="Klenk H.P."/>
        </authorList>
    </citation>
    <scope>NUCLEOTIDE SEQUENCE [LARGE SCALE GENOMIC DNA]</scope>
    <source>
        <strain evidence="2">DSM 5456 / JCM 9403 / PLM1-5</strain>
    </source>
</reference>
<organism evidence="1 2">
    <name type="scientific">Hyperthermus butylicus (strain DSM 5456 / JCM 9403 / PLM1-5)</name>
    <dbReference type="NCBI Taxonomy" id="415426"/>
    <lineage>
        <taxon>Archaea</taxon>
        <taxon>Thermoproteota</taxon>
        <taxon>Thermoprotei</taxon>
        <taxon>Desulfurococcales</taxon>
        <taxon>Pyrodictiaceae</taxon>
        <taxon>Hyperthermus</taxon>
    </lineage>
</organism>
<name>A2BLG3_HYPBU</name>
<keyword evidence="2" id="KW-1185">Reference proteome</keyword>
<dbReference type="GeneID" id="4781876"/>
<protein>
    <submittedName>
        <fullName evidence="1">Uncharacterized protein</fullName>
    </submittedName>
</protein>
<dbReference type="RefSeq" id="WP_011822142.1">
    <property type="nucleotide sequence ID" value="NC_008818.1"/>
</dbReference>
<evidence type="ECO:0000313" key="2">
    <source>
        <dbReference type="Proteomes" id="UP000002593"/>
    </source>
</evidence>
<dbReference type="AlphaFoldDB" id="A2BLG3"/>
<dbReference type="KEGG" id="hbu:Hbut_0976"/>
<dbReference type="Proteomes" id="UP000002593">
    <property type="component" value="Chromosome"/>
</dbReference>
<dbReference type="EnsemblBacteria" id="ABM80824">
    <property type="protein sequence ID" value="ABM80824"/>
    <property type="gene ID" value="Hbut_0976"/>
</dbReference>
<proteinExistence type="predicted"/>
<sequence length="170" mass="19115">MARLYTYLTVTLSLKPQKSLPQLISLVEMSHPSLELVDFNEETRRVVIRARASEAPFLEKLLRDYASSASIEVKASLRTKIDVKKLRSIGVRYIAYGGRILFYTRCRDDAVFGEARGREILLKYCRWASSVDPAALPPALCSFSQIEGLVELVSSARRCFGELLRTLGLA</sequence>
<evidence type="ECO:0000313" key="1">
    <source>
        <dbReference type="EMBL" id="ABM80824.1"/>
    </source>
</evidence>
<dbReference type="EMBL" id="CP000493">
    <property type="protein sequence ID" value="ABM80824.1"/>
    <property type="molecule type" value="Genomic_DNA"/>
</dbReference>